<protein>
    <submittedName>
        <fullName evidence="2">Predicted GTPase</fullName>
    </submittedName>
</protein>
<feature type="compositionally biased region" description="Polar residues" evidence="1">
    <location>
        <begin position="1"/>
        <end position="14"/>
    </location>
</feature>
<proteinExistence type="predicted"/>
<sequence>MSQAGNPPRQQNVEGSRPLSFAWIDHSPPLKAGKSAELKISH</sequence>
<reference evidence="2 3" key="1">
    <citation type="submission" date="2018-04" db="EMBL/GenBank/DDBJ databases">
        <title>Draft genome sequence of Pseudomonas syringae pv. actinidiae biovar 1 strains isolated from kiwifruit in Kagawa prefecture.</title>
        <authorList>
            <person name="Tabuchi M."/>
            <person name="Saito M."/>
            <person name="Fujiwara S."/>
            <person name="Sasa N."/>
            <person name="Akimitsu K."/>
            <person name="Gomi K."/>
            <person name="Konishi-Sugita S."/>
            <person name="Hamano K."/>
            <person name="Kataoka I."/>
        </authorList>
    </citation>
    <scope>NUCLEOTIDE SEQUENCE [LARGE SCALE GENOMIC DNA]</scope>
    <source>
        <strain evidence="2 3">MAFF212206</strain>
    </source>
</reference>
<organism evidence="2 3">
    <name type="scientific">Pseudomonas syringae pv. actinidiae</name>
    <dbReference type="NCBI Taxonomy" id="103796"/>
    <lineage>
        <taxon>Bacteria</taxon>
        <taxon>Pseudomonadati</taxon>
        <taxon>Pseudomonadota</taxon>
        <taxon>Gammaproteobacteria</taxon>
        <taxon>Pseudomonadales</taxon>
        <taxon>Pseudomonadaceae</taxon>
        <taxon>Pseudomonas</taxon>
        <taxon>Pseudomonas syringae</taxon>
    </lineage>
</organism>
<name>A0A2V0Q7I9_PSESF</name>
<dbReference type="EMBL" id="BGJZ01000100">
    <property type="protein sequence ID" value="GBH08789.1"/>
    <property type="molecule type" value="Genomic_DNA"/>
</dbReference>
<comment type="caution">
    <text evidence="2">The sequence shown here is derived from an EMBL/GenBank/DDBJ whole genome shotgun (WGS) entry which is preliminary data.</text>
</comment>
<dbReference type="Proteomes" id="UP000247480">
    <property type="component" value="Unassembled WGS sequence"/>
</dbReference>
<evidence type="ECO:0000256" key="1">
    <source>
        <dbReference type="SAM" id="MobiDB-lite"/>
    </source>
</evidence>
<accession>A0A2V0Q7I9</accession>
<feature type="region of interest" description="Disordered" evidence="1">
    <location>
        <begin position="1"/>
        <end position="42"/>
    </location>
</feature>
<dbReference type="AlphaFoldDB" id="A0A2V0Q7I9"/>
<evidence type="ECO:0000313" key="3">
    <source>
        <dbReference type="Proteomes" id="UP000247480"/>
    </source>
</evidence>
<gene>
    <name evidence="2" type="ORF">KPSA1_02170</name>
</gene>
<evidence type="ECO:0000313" key="2">
    <source>
        <dbReference type="EMBL" id="GBH08789.1"/>
    </source>
</evidence>